<dbReference type="PANTHER" id="PTHR12220">
    <property type="entry name" value="50S/60S RIBOSOMAL PROTEIN L16"/>
    <property type="match status" value="1"/>
</dbReference>
<dbReference type="Pfam" id="PF00252">
    <property type="entry name" value="Ribosomal_L16"/>
    <property type="match status" value="1"/>
</dbReference>
<dbReference type="GO" id="GO:0032543">
    <property type="term" value="P:mitochondrial translation"/>
    <property type="evidence" value="ECO:0007669"/>
    <property type="project" value="TreeGrafter"/>
</dbReference>
<dbReference type="NCBIfam" id="TIGR01164">
    <property type="entry name" value="rplP_bact"/>
    <property type="match status" value="1"/>
</dbReference>
<accession>A0A2P1G8B3</accession>
<dbReference type="Gene3D" id="3.90.1170.10">
    <property type="entry name" value="Ribosomal protein L10e/L16"/>
    <property type="match status" value="1"/>
</dbReference>
<evidence type="ECO:0000256" key="2">
    <source>
        <dbReference type="ARBA" id="ARBA00022980"/>
    </source>
</evidence>
<dbReference type="InterPro" id="IPR036920">
    <property type="entry name" value="Ribosomal_uL16_sf"/>
</dbReference>
<dbReference type="SUPFAM" id="SSF54686">
    <property type="entry name" value="Ribosomal protein L16p/L10e"/>
    <property type="match status" value="1"/>
</dbReference>
<dbReference type="InterPro" id="IPR016180">
    <property type="entry name" value="Ribosomal_uL16_dom"/>
</dbReference>
<keyword evidence="3 4" id="KW-0687">Ribonucleoprotein</keyword>
<sequence length="134" mass="15165">MMQPKKTKYKKSFRGKISGQEYKVNKLAFGNLGIKVLKPGRIKASQLEAIRKALFKKLKGKGKIWIRIFPNLSVSAKPVEIRMGKGKGPVSYWCFPVKAGRVIFEIQEKSTSISKEIFKITRNKLALPISLISQ</sequence>
<proteinExistence type="inferred from homology"/>
<dbReference type="AlphaFoldDB" id="A0A2P1G8B3"/>
<geneLocation type="mitochondrion" evidence="5"/>
<dbReference type="InterPro" id="IPR047873">
    <property type="entry name" value="Ribosomal_uL16"/>
</dbReference>
<comment type="similarity">
    <text evidence="1 4">Belongs to the universal ribosomal protein uL16 family.</text>
</comment>
<dbReference type="InterPro" id="IPR000114">
    <property type="entry name" value="Ribosomal_uL16_bact-type"/>
</dbReference>
<keyword evidence="2 4" id="KW-0689">Ribosomal protein</keyword>
<dbReference type="RefSeq" id="YP_009476633.1">
    <property type="nucleotide sequence ID" value="NC_037451.1"/>
</dbReference>
<dbReference type="GeneID" id="36496257"/>
<dbReference type="GO" id="GO:0019843">
    <property type="term" value="F:rRNA binding"/>
    <property type="evidence" value="ECO:0007669"/>
    <property type="project" value="InterPro"/>
</dbReference>
<dbReference type="PROSITE" id="PS00701">
    <property type="entry name" value="RIBOSOMAL_L16_2"/>
    <property type="match status" value="1"/>
</dbReference>
<organism evidence="5">
    <name type="scientific">Chroomonas placoidea</name>
    <dbReference type="NCBI Taxonomy" id="173977"/>
    <lineage>
        <taxon>Eukaryota</taxon>
        <taxon>Cryptophyceae</taxon>
        <taxon>Pyrenomonadales</taxon>
        <taxon>Chroomonadaceae</taxon>
        <taxon>Chroomonas</taxon>
    </lineage>
</organism>
<reference evidence="5" key="1">
    <citation type="journal article" date="2018" name="BMC Genomics">
        <title>Comparative mitochondrial genomics of cryptophyte algae: gene shuffling and dynamic mobile genetic elements.</title>
        <authorList>
            <person name="Kim J.I."/>
            <person name="Yoon H.S."/>
            <person name="Yi G."/>
            <person name="Shin W."/>
            <person name="Archibald J.M."/>
        </authorList>
    </citation>
    <scope>NUCLEOTIDE SEQUENCE</scope>
    <source>
        <strain evidence="5">CCAP978/8</strain>
    </source>
</reference>
<dbReference type="PANTHER" id="PTHR12220:SF13">
    <property type="entry name" value="LARGE RIBOSOMAL SUBUNIT PROTEIN UL16M"/>
    <property type="match status" value="1"/>
</dbReference>
<keyword evidence="5" id="KW-0496">Mitochondrion</keyword>
<evidence type="ECO:0000313" key="5">
    <source>
        <dbReference type="EMBL" id="AVM81126.1"/>
    </source>
</evidence>
<dbReference type="GO" id="GO:0005762">
    <property type="term" value="C:mitochondrial large ribosomal subunit"/>
    <property type="evidence" value="ECO:0007669"/>
    <property type="project" value="TreeGrafter"/>
</dbReference>
<gene>
    <name evidence="5" type="primary">rpl16</name>
    <name evidence="5" type="ORF">CplaMt_p047</name>
</gene>
<protein>
    <submittedName>
        <fullName evidence="5">Ribosomal protein L16</fullName>
    </submittedName>
</protein>
<dbReference type="GO" id="GO:0003735">
    <property type="term" value="F:structural constituent of ribosome"/>
    <property type="evidence" value="ECO:0007669"/>
    <property type="project" value="InterPro"/>
</dbReference>
<dbReference type="InterPro" id="IPR020798">
    <property type="entry name" value="Ribosomal_uL16_CS"/>
</dbReference>
<evidence type="ECO:0000256" key="3">
    <source>
        <dbReference type="ARBA" id="ARBA00023274"/>
    </source>
</evidence>
<dbReference type="CDD" id="cd01433">
    <property type="entry name" value="Ribosomal_L16_L10e"/>
    <property type="match status" value="1"/>
</dbReference>
<name>A0A2P1G8B3_9CRYP</name>
<evidence type="ECO:0000256" key="1">
    <source>
        <dbReference type="ARBA" id="ARBA00008931"/>
    </source>
</evidence>
<evidence type="ECO:0000256" key="4">
    <source>
        <dbReference type="RuleBase" id="RU004413"/>
    </source>
</evidence>
<dbReference type="PRINTS" id="PR00060">
    <property type="entry name" value="RIBOSOMALL16"/>
</dbReference>
<dbReference type="EMBL" id="MG680941">
    <property type="protein sequence ID" value="AVM81126.1"/>
    <property type="molecule type" value="Genomic_DNA"/>
</dbReference>